<dbReference type="Proteomes" id="UP001234297">
    <property type="component" value="Chromosome 7"/>
</dbReference>
<name>A0ACC2L8U6_PERAE</name>
<proteinExistence type="predicted"/>
<accession>A0ACC2L8U6</accession>
<organism evidence="1 2">
    <name type="scientific">Persea americana</name>
    <name type="common">Avocado</name>
    <dbReference type="NCBI Taxonomy" id="3435"/>
    <lineage>
        <taxon>Eukaryota</taxon>
        <taxon>Viridiplantae</taxon>
        <taxon>Streptophyta</taxon>
        <taxon>Embryophyta</taxon>
        <taxon>Tracheophyta</taxon>
        <taxon>Spermatophyta</taxon>
        <taxon>Magnoliopsida</taxon>
        <taxon>Magnoliidae</taxon>
        <taxon>Laurales</taxon>
        <taxon>Lauraceae</taxon>
        <taxon>Persea</taxon>
    </lineage>
</organism>
<keyword evidence="2" id="KW-1185">Reference proteome</keyword>
<evidence type="ECO:0000313" key="1">
    <source>
        <dbReference type="EMBL" id="KAJ8629537.1"/>
    </source>
</evidence>
<protein>
    <submittedName>
        <fullName evidence="1">Uncharacterized protein</fullName>
    </submittedName>
</protein>
<gene>
    <name evidence="1" type="ORF">MRB53_022860</name>
</gene>
<sequence>MTIPTAVDGFGGVPELRGDASVPGPDTVFTGVIDGITGPIARANPATASAAAEETVAVCNPPSIQPQQPSLLTVSTTLPGTSMTNAYVP</sequence>
<dbReference type="EMBL" id="CM056815">
    <property type="protein sequence ID" value="KAJ8629537.1"/>
    <property type="molecule type" value="Genomic_DNA"/>
</dbReference>
<reference evidence="1 2" key="1">
    <citation type="journal article" date="2022" name="Hortic Res">
        <title>A haplotype resolved chromosomal level avocado genome allows analysis of novel avocado genes.</title>
        <authorList>
            <person name="Nath O."/>
            <person name="Fletcher S.J."/>
            <person name="Hayward A."/>
            <person name="Shaw L.M."/>
            <person name="Masouleh A.K."/>
            <person name="Furtado A."/>
            <person name="Henry R.J."/>
            <person name="Mitter N."/>
        </authorList>
    </citation>
    <scope>NUCLEOTIDE SEQUENCE [LARGE SCALE GENOMIC DNA]</scope>
    <source>
        <strain evidence="2">cv. Hass</strain>
    </source>
</reference>
<comment type="caution">
    <text evidence="1">The sequence shown here is derived from an EMBL/GenBank/DDBJ whole genome shotgun (WGS) entry which is preliminary data.</text>
</comment>
<evidence type="ECO:0000313" key="2">
    <source>
        <dbReference type="Proteomes" id="UP001234297"/>
    </source>
</evidence>